<evidence type="ECO:0000256" key="1">
    <source>
        <dbReference type="SAM" id="SignalP"/>
    </source>
</evidence>
<dbReference type="AlphaFoldDB" id="A0A9X3HWC7"/>
<proteinExistence type="predicted"/>
<evidence type="ECO:0000313" key="3">
    <source>
        <dbReference type="Proteomes" id="UP001155587"/>
    </source>
</evidence>
<reference evidence="2" key="1">
    <citation type="submission" date="2022-02" db="EMBL/GenBank/DDBJ databases">
        <title>Vibrio sp. nov, a new bacterium isolated from seawater.</title>
        <authorList>
            <person name="Yuan Y."/>
        </authorList>
    </citation>
    <scope>NUCLEOTIDE SEQUENCE</scope>
    <source>
        <strain evidence="2">ZSDZ65</strain>
    </source>
</reference>
<sequence>MNYLKAIPFALLTTSIPLLVSTHALSSERSTVSFSIDNDGVFGTDEDYTNGIFLSYTSGSITPYSIFRPLSISYWGASSLDKFEVQLGHKMWTPSDINATEPVANDRPYAGYFHTEFNYISLHPQQAQRVNLTVGATGESSFADQAQQLVHSIVGSTEPQGWEYQIEDRFAGSLGYLTHLNWKRAPAVGLTSWEISNVTEANIGNFRSDISTGAMFRWGTDLGGNFGSANIHSENPFKAGMIGASKRGWFSYFGIKARYRFNDMTIQGNRPGIPEPSEAYDITLQPWQAEATLGIAWYNQYVGVSTFIASKSAEYNEAKKSIYGNGGVSLFAFF</sequence>
<dbReference type="Gene3D" id="2.40.128.140">
    <property type="entry name" value="Outer membrane protein"/>
    <property type="match status" value="1"/>
</dbReference>
<accession>A0A9X3HWC7</accession>
<feature type="chain" id="PRO_5040921812" evidence="1">
    <location>
        <begin position="27"/>
        <end position="334"/>
    </location>
</feature>
<keyword evidence="3" id="KW-1185">Reference proteome</keyword>
<keyword evidence="1" id="KW-0732">Signal</keyword>
<dbReference type="InterPro" id="IPR018707">
    <property type="entry name" value="LpxR"/>
</dbReference>
<feature type="signal peptide" evidence="1">
    <location>
        <begin position="1"/>
        <end position="26"/>
    </location>
</feature>
<protein>
    <submittedName>
        <fullName evidence="2">DUF2219 family protein</fullName>
    </submittedName>
</protein>
<organism evidence="2 3">
    <name type="scientific">Vibrio qingdaonensis</name>
    <dbReference type="NCBI Taxonomy" id="2829491"/>
    <lineage>
        <taxon>Bacteria</taxon>
        <taxon>Pseudomonadati</taxon>
        <taxon>Pseudomonadota</taxon>
        <taxon>Gammaproteobacteria</taxon>
        <taxon>Vibrionales</taxon>
        <taxon>Vibrionaceae</taxon>
        <taxon>Vibrio</taxon>
    </lineage>
</organism>
<dbReference type="Pfam" id="PF09982">
    <property type="entry name" value="LpxR"/>
    <property type="match status" value="1"/>
</dbReference>
<evidence type="ECO:0000313" key="2">
    <source>
        <dbReference type="EMBL" id="MCW8346490.1"/>
    </source>
</evidence>
<name>A0A9X3HWC7_9VIBR</name>
<comment type="caution">
    <text evidence="2">The sequence shown here is derived from an EMBL/GenBank/DDBJ whole genome shotgun (WGS) entry which is preliminary data.</text>
</comment>
<dbReference type="RefSeq" id="WP_265675111.1">
    <property type="nucleotide sequence ID" value="NZ_JAKRRY010000012.1"/>
</dbReference>
<gene>
    <name evidence="2" type="ORF">MD535_10800</name>
</gene>
<dbReference type="EMBL" id="JAKRRY010000012">
    <property type="protein sequence ID" value="MCW8346490.1"/>
    <property type="molecule type" value="Genomic_DNA"/>
</dbReference>
<dbReference type="InterPro" id="IPR037107">
    <property type="entry name" value="Put_OMP_sf"/>
</dbReference>
<dbReference type="Proteomes" id="UP001155587">
    <property type="component" value="Unassembled WGS sequence"/>
</dbReference>